<keyword evidence="2" id="KW-0479">Metal-binding</keyword>
<dbReference type="GO" id="GO:0005634">
    <property type="term" value="C:nucleus"/>
    <property type="evidence" value="ECO:0007669"/>
    <property type="project" value="UniProtKB-SubCell"/>
</dbReference>
<dbReference type="AlphaFoldDB" id="A0A9Q1BFB3"/>
<dbReference type="PANTHER" id="PTHR46481">
    <property type="entry name" value="ZINC FINGER BED DOMAIN-CONTAINING PROTEIN 4"/>
    <property type="match status" value="1"/>
</dbReference>
<keyword evidence="5" id="KW-0539">Nucleus</keyword>
<sequence>MEGYMTTTAHFLDANWEHNSFVLDIKPTSGENADEACHTAYTLAKELKNVCTKWETEGKITAVVNDNMSNVKTLGKLALNASDVPCVAHTMQLAINAGLESFLQLKNLCAAVSHFNRSTVVTGALSEKQKQMGLTQQKLLQACPTQWNSMHGETFGTEIGSMCPP</sequence>
<evidence type="ECO:0000256" key="5">
    <source>
        <dbReference type="ARBA" id="ARBA00023242"/>
    </source>
</evidence>
<evidence type="ECO:0000256" key="3">
    <source>
        <dbReference type="ARBA" id="ARBA00022771"/>
    </source>
</evidence>
<keyword evidence="7" id="KW-1185">Reference proteome</keyword>
<dbReference type="SUPFAM" id="SSF53098">
    <property type="entry name" value="Ribonuclease H-like"/>
    <property type="match status" value="1"/>
</dbReference>
<comment type="subcellular location">
    <subcellularLocation>
        <location evidence="1">Nucleus</location>
    </subcellularLocation>
</comment>
<dbReference type="Proteomes" id="UP001152320">
    <property type="component" value="Chromosome 18"/>
</dbReference>
<dbReference type="InterPro" id="IPR012337">
    <property type="entry name" value="RNaseH-like_sf"/>
</dbReference>
<dbReference type="OrthoDB" id="1607513at2759"/>
<name>A0A9Q1BFB3_HOLLE</name>
<evidence type="ECO:0000256" key="2">
    <source>
        <dbReference type="ARBA" id="ARBA00022723"/>
    </source>
</evidence>
<protein>
    <submittedName>
        <fullName evidence="6">Zinc finger BED domain-containing protein 4</fullName>
    </submittedName>
</protein>
<proteinExistence type="predicted"/>
<evidence type="ECO:0000313" key="6">
    <source>
        <dbReference type="EMBL" id="KAJ8024485.1"/>
    </source>
</evidence>
<evidence type="ECO:0000256" key="4">
    <source>
        <dbReference type="ARBA" id="ARBA00022833"/>
    </source>
</evidence>
<dbReference type="InterPro" id="IPR052035">
    <property type="entry name" value="ZnF_BED_domain_contain"/>
</dbReference>
<evidence type="ECO:0000313" key="7">
    <source>
        <dbReference type="Proteomes" id="UP001152320"/>
    </source>
</evidence>
<comment type="caution">
    <text evidence="6">The sequence shown here is derived from an EMBL/GenBank/DDBJ whole genome shotgun (WGS) entry which is preliminary data.</text>
</comment>
<reference evidence="6" key="1">
    <citation type="submission" date="2021-10" db="EMBL/GenBank/DDBJ databases">
        <title>Tropical sea cucumber genome reveals ecological adaptation and Cuvierian tubules defense mechanism.</title>
        <authorList>
            <person name="Chen T."/>
        </authorList>
    </citation>
    <scope>NUCLEOTIDE SEQUENCE</scope>
    <source>
        <strain evidence="6">Nanhai2018</strain>
        <tissue evidence="6">Muscle</tissue>
    </source>
</reference>
<organism evidence="6 7">
    <name type="scientific">Holothuria leucospilota</name>
    <name type="common">Black long sea cucumber</name>
    <name type="synonym">Mertensiothuria leucospilota</name>
    <dbReference type="NCBI Taxonomy" id="206669"/>
    <lineage>
        <taxon>Eukaryota</taxon>
        <taxon>Metazoa</taxon>
        <taxon>Echinodermata</taxon>
        <taxon>Eleutherozoa</taxon>
        <taxon>Echinozoa</taxon>
        <taxon>Holothuroidea</taxon>
        <taxon>Aspidochirotacea</taxon>
        <taxon>Aspidochirotida</taxon>
        <taxon>Holothuriidae</taxon>
        <taxon>Holothuria</taxon>
    </lineage>
</organism>
<dbReference type="PANTHER" id="PTHR46481:SF10">
    <property type="entry name" value="ZINC FINGER BED DOMAIN-CONTAINING PROTEIN 39"/>
    <property type="match status" value="1"/>
</dbReference>
<keyword evidence="4" id="KW-0862">Zinc</keyword>
<keyword evidence="3" id="KW-0863">Zinc-finger</keyword>
<accession>A0A9Q1BFB3</accession>
<dbReference type="EMBL" id="JAIZAY010000018">
    <property type="protein sequence ID" value="KAJ8024485.1"/>
    <property type="molecule type" value="Genomic_DNA"/>
</dbReference>
<dbReference type="GO" id="GO:0008270">
    <property type="term" value="F:zinc ion binding"/>
    <property type="evidence" value="ECO:0007669"/>
    <property type="project" value="UniProtKB-KW"/>
</dbReference>
<gene>
    <name evidence="6" type="ORF">HOLleu_34404</name>
</gene>
<evidence type="ECO:0000256" key="1">
    <source>
        <dbReference type="ARBA" id="ARBA00004123"/>
    </source>
</evidence>